<organism evidence="6 7">
    <name type="scientific">Cystobacter fuscus</name>
    <dbReference type="NCBI Taxonomy" id="43"/>
    <lineage>
        <taxon>Bacteria</taxon>
        <taxon>Pseudomonadati</taxon>
        <taxon>Myxococcota</taxon>
        <taxon>Myxococcia</taxon>
        <taxon>Myxococcales</taxon>
        <taxon>Cystobacterineae</taxon>
        <taxon>Archangiaceae</taxon>
        <taxon>Cystobacter</taxon>
    </lineage>
</organism>
<dbReference type="EMBL" id="CP022098">
    <property type="protein sequence ID" value="ATB39562.1"/>
    <property type="molecule type" value="Genomic_DNA"/>
</dbReference>
<evidence type="ECO:0000256" key="2">
    <source>
        <dbReference type="ARBA" id="ARBA00023015"/>
    </source>
</evidence>
<evidence type="ECO:0000313" key="7">
    <source>
        <dbReference type="Proteomes" id="UP000217257"/>
    </source>
</evidence>
<dbReference type="KEGG" id="cfus:CYFUS_005006"/>
<dbReference type="PANTHER" id="PTHR30579:SF7">
    <property type="entry name" value="HTH-TYPE TRANSCRIPTIONAL REGULATOR LRHA-RELATED"/>
    <property type="match status" value="1"/>
</dbReference>
<name>A0A250J7X2_9BACT</name>
<dbReference type="AlphaFoldDB" id="A0A250J7X2"/>
<dbReference type="InterPro" id="IPR036390">
    <property type="entry name" value="WH_DNA-bd_sf"/>
</dbReference>
<feature type="domain" description="HTH lysR-type" evidence="5">
    <location>
        <begin position="9"/>
        <end position="66"/>
    </location>
</feature>
<protein>
    <submittedName>
        <fullName evidence="6">Transcriptional regulator, LysR family protein</fullName>
    </submittedName>
</protein>
<dbReference type="GO" id="GO:0003700">
    <property type="term" value="F:DNA-binding transcription factor activity"/>
    <property type="evidence" value="ECO:0007669"/>
    <property type="project" value="InterPro"/>
</dbReference>
<dbReference type="Gene3D" id="1.10.10.10">
    <property type="entry name" value="Winged helix-like DNA-binding domain superfamily/Winged helix DNA-binding domain"/>
    <property type="match status" value="1"/>
</dbReference>
<dbReference type="PANTHER" id="PTHR30579">
    <property type="entry name" value="TRANSCRIPTIONAL REGULATOR"/>
    <property type="match status" value="1"/>
</dbReference>
<dbReference type="Pfam" id="PF00126">
    <property type="entry name" value="HTH_1"/>
    <property type="match status" value="1"/>
</dbReference>
<dbReference type="Pfam" id="PF03466">
    <property type="entry name" value="LysR_substrate"/>
    <property type="match status" value="1"/>
</dbReference>
<keyword evidence="4" id="KW-0804">Transcription</keyword>
<dbReference type="InterPro" id="IPR050176">
    <property type="entry name" value="LTTR"/>
</dbReference>
<dbReference type="GO" id="GO:0003677">
    <property type="term" value="F:DNA binding"/>
    <property type="evidence" value="ECO:0007669"/>
    <property type="project" value="UniProtKB-KW"/>
</dbReference>
<gene>
    <name evidence="6" type="ORF">CYFUS_005006</name>
</gene>
<dbReference type="Gene3D" id="3.40.190.10">
    <property type="entry name" value="Periplasmic binding protein-like II"/>
    <property type="match status" value="2"/>
</dbReference>
<proteinExistence type="inferred from homology"/>
<dbReference type="InterPro" id="IPR000847">
    <property type="entry name" value="LysR_HTH_N"/>
</dbReference>
<evidence type="ECO:0000256" key="1">
    <source>
        <dbReference type="ARBA" id="ARBA00009437"/>
    </source>
</evidence>
<dbReference type="SUPFAM" id="SSF46785">
    <property type="entry name" value="Winged helix' DNA-binding domain"/>
    <property type="match status" value="1"/>
</dbReference>
<dbReference type="SUPFAM" id="SSF53850">
    <property type="entry name" value="Periplasmic binding protein-like II"/>
    <property type="match status" value="1"/>
</dbReference>
<keyword evidence="3" id="KW-0238">DNA-binding</keyword>
<dbReference type="PROSITE" id="PS50931">
    <property type="entry name" value="HTH_LYSR"/>
    <property type="match status" value="1"/>
</dbReference>
<evidence type="ECO:0000259" key="5">
    <source>
        <dbReference type="PROSITE" id="PS50931"/>
    </source>
</evidence>
<evidence type="ECO:0000256" key="3">
    <source>
        <dbReference type="ARBA" id="ARBA00023125"/>
    </source>
</evidence>
<dbReference type="Proteomes" id="UP000217257">
    <property type="component" value="Chromosome"/>
</dbReference>
<evidence type="ECO:0000313" key="6">
    <source>
        <dbReference type="EMBL" id="ATB39562.1"/>
    </source>
</evidence>
<reference evidence="6 7" key="1">
    <citation type="submission" date="2017-06" db="EMBL/GenBank/DDBJ databases">
        <title>Sequencing and comparative analysis of myxobacterial genomes.</title>
        <authorList>
            <person name="Rupp O."/>
            <person name="Goesmann A."/>
            <person name="Sogaard-Andersen L."/>
        </authorList>
    </citation>
    <scope>NUCLEOTIDE SEQUENCE [LARGE SCALE GENOMIC DNA]</scope>
    <source>
        <strain evidence="6 7">DSM 52655</strain>
    </source>
</reference>
<dbReference type="InterPro" id="IPR005119">
    <property type="entry name" value="LysR_subst-bd"/>
</dbReference>
<comment type="similarity">
    <text evidence="1">Belongs to the LysR transcriptional regulatory family.</text>
</comment>
<evidence type="ECO:0000256" key="4">
    <source>
        <dbReference type="ARBA" id="ARBA00023163"/>
    </source>
</evidence>
<sequence>MERMGYTDLDMDLLRSFVMVVDAGGFTAAGAKLGRTQAAMSIRIKRLEELLERRVFDRGSRLPSLTADGELLLSYARQILKLNDETVQRFAEPDNAGELRLGVAEYFVPQHLPGILSRFSQSHPRVHIQVKVGLNDTLFEAQQRGELDVVIALCANPGQQGGRLLRRERLLWVCARDFRIDAAAPVPICTLPPSCIFRARGFEALEALGRAWRVLYTSESIMGVTAAVRAGLGVAVLPECCVTEGLRALSVDEGFPELEGIQLNLFGESPERGHLMAPLLRFIDESLRSGGRPSLDH</sequence>
<keyword evidence="2" id="KW-0805">Transcription regulation</keyword>
<accession>A0A250J7X2</accession>
<dbReference type="InterPro" id="IPR036388">
    <property type="entry name" value="WH-like_DNA-bd_sf"/>
</dbReference>